<dbReference type="GO" id="GO:0071973">
    <property type="term" value="P:bacterial-type flagellum-dependent cell motility"/>
    <property type="evidence" value="ECO:0007669"/>
    <property type="project" value="InterPro"/>
</dbReference>
<dbReference type="NCBIfam" id="TIGR00205">
    <property type="entry name" value="fliE"/>
    <property type="match status" value="1"/>
</dbReference>
<evidence type="ECO:0000256" key="3">
    <source>
        <dbReference type="ARBA" id="ARBA00023143"/>
    </source>
</evidence>
<dbReference type="Proteomes" id="UP000007564">
    <property type="component" value="Chromosome"/>
</dbReference>
<dbReference type="GO" id="GO:0003774">
    <property type="term" value="F:cytoskeletal motor activity"/>
    <property type="evidence" value="ECO:0007669"/>
    <property type="project" value="InterPro"/>
</dbReference>
<dbReference type="InterPro" id="IPR001624">
    <property type="entry name" value="FliE"/>
</dbReference>
<dbReference type="RefSeq" id="WP_003811835.1">
    <property type="nucleotide sequence ID" value="NC_019382.1"/>
</dbReference>
<sequence length="110" mass="11425">MAVSGLSGIESMLSQMRAVVRAAQSGGATEAELAPGPSGFAAELQRSIRRVSQAQNAASDQAKAFELGAPGISLNDVMIDLQKASLGFQTSVQVRNRLVAAYKEISSMAV</sequence>
<protein>
    <recommendedName>
        <fullName evidence="4 5">Flagellar hook-basal body complex protein FliE</fullName>
    </recommendedName>
</protein>
<comment type="subcellular location">
    <subcellularLocation>
        <location evidence="1 4">Bacterial flagellum basal body</location>
    </subcellularLocation>
</comment>
<dbReference type="AlphaFoldDB" id="A0A0C6P229"/>
<dbReference type="HOGENOM" id="CLU_147249_0_2_4"/>
<dbReference type="GO" id="GO:0005198">
    <property type="term" value="F:structural molecule activity"/>
    <property type="evidence" value="ECO:0007669"/>
    <property type="project" value="UniProtKB-UniRule"/>
</dbReference>
<dbReference type="KEGG" id="bbh:BN112_0405"/>
<dbReference type="PANTHER" id="PTHR34653">
    <property type="match status" value="1"/>
</dbReference>
<organism evidence="6 7">
    <name type="scientific">Bordetella bronchiseptica 253</name>
    <dbReference type="NCBI Taxonomy" id="568707"/>
    <lineage>
        <taxon>Bacteria</taxon>
        <taxon>Pseudomonadati</taxon>
        <taxon>Pseudomonadota</taxon>
        <taxon>Betaproteobacteria</taxon>
        <taxon>Burkholderiales</taxon>
        <taxon>Alcaligenaceae</taxon>
        <taxon>Bordetella</taxon>
    </lineage>
</organism>
<evidence type="ECO:0000256" key="5">
    <source>
        <dbReference type="NCBIfam" id="TIGR00205"/>
    </source>
</evidence>
<gene>
    <name evidence="4 6" type="primary">fliE</name>
    <name evidence="6" type="ORF">BN112_0405</name>
</gene>
<accession>A0A0C6P229</accession>
<keyword evidence="6" id="KW-0969">Cilium</keyword>
<comment type="similarity">
    <text evidence="2 4">Belongs to the FliE family.</text>
</comment>
<evidence type="ECO:0000313" key="6">
    <source>
        <dbReference type="EMBL" id="CCJ52323.1"/>
    </source>
</evidence>
<evidence type="ECO:0000313" key="7">
    <source>
        <dbReference type="Proteomes" id="UP000007564"/>
    </source>
</evidence>
<dbReference type="Pfam" id="PF02049">
    <property type="entry name" value="FliE"/>
    <property type="match status" value="1"/>
</dbReference>
<dbReference type="GO" id="GO:0009425">
    <property type="term" value="C:bacterial-type flagellum basal body"/>
    <property type="evidence" value="ECO:0007669"/>
    <property type="project" value="UniProtKB-SubCell"/>
</dbReference>
<keyword evidence="6" id="KW-0282">Flagellum</keyword>
<dbReference type="HAMAP" id="MF_00724">
    <property type="entry name" value="FliE"/>
    <property type="match status" value="1"/>
</dbReference>
<reference evidence="6 7" key="1">
    <citation type="journal article" date="2012" name="BMC Genomics">
        <title>Comparative genomics of the classical Bordetella subspecies: the evolution and exchange of virulence-associated diversity amongst closely related pathogens.</title>
        <authorList>
            <person name="Park J."/>
            <person name="Zhang Y."/>
            <person name="Buboltz A.M."/>
            <person name="Zhang X."/>
            <person name="Schuster S.C."/>
            <person name="Ahuja U."/>
            <person name="Liu M."/>
            <person name="Miller J.F."/>
            <person name="Sebaihia M."/>
            <person name="Bentley S.D."/>
            <person name="Parkhill J."/>
            <person name="Harvill E.T."/>
        </authorList>
    </citation>
    <scope>NUCLEOTIDE SEQUENCE [LARGE SCALE GENOMIC DNA]</scope>
    <source>
        <strain evidence="6 7">253</strain>
    </source>
</reference>
<dbReference type="GeneID" id="93203270"/>
<dbReference type="PANTHER" id="PTHR34653:SF1">
    <property type="entry name" value="FLAGELLAR HOOK-BASAL BODY COMPLEX PROTEIN FLIE"/>
    <property type="match status" value="1"/>
</dbReference>
<evidence type="ECO:0000256" key="2">
    <source>
        <dbReference type="ARBA" id="ARBA00009272"/>
    </source>
</evidence>
<keyword evidence="3 4" id="KW-0975">Bacterial flagellum</keyword>
<proteinExistence type="inferred from homology"/>
<dbReference type="EMBL" id="HE965806">
    <property type="protein sequence ID" value="CCJ52323.1"/>
    <property type="molecule type" value="Genomic_DNA"/>
</dbReference>
<name>A0A0C6P229_BORBO</name>
<evidence type="ECO:0000256" key="4">
    <source>
        <dbReference type="HAMAP-Rule" id="MF_00724"/>
    </source>
</evidence>
<dbReference type="PRINTS" id="PR01006">
    <property type="entry name" value="FLGHOOKFLIE"/>
</dbReference>
<dbReference type="OrthoDB" id="8909229at2"/>
<keyword evidence="6" id="KW-0966">Cell projection</keyword>
<evidence type="ECO:0000256" key="1">
    <source>
        <dbReference type="ARBA" id="ARBA00004117"/>
    </source>
</evidence>